<evidence type="ECO:0000313" key="2">
    <source>
        <dbReference type="EMBL" id="OLF19126.1"/>
    </source>
</evidence>
<sequence length="307" mass="32943">MTTIVPPLRGTEPGVPVEWRPRTARLSVRGWAPTRRAVLRAGGALGLSVLGTVFPTVRRAVADGYDIYPTCPSYAADHNCSPGCGPSTIFADACETSGPNLGFHKDDQVTWRLRPNACLSGSYDGWLWRYDQACGTCSCHIERRCHDGYRSTASGWVRSICRWTTECGCPQTVSWPRVGSGARGETVSSIQHLLTHHGFATTVDGVFGSGTTTSVRSFQTARGLSVTGIVDTATWPVLAVTTRSGDNGQQVRAAQVQLNRYGYRLTVDGVFGSATRAAASDFQLQNRLSADGVVGQQTWRTLAGGAV</sequence>
<protein>
    <submittedName>
        <fullName evidence="2">Peptidoglycan-binding protein</fullName>
    </submittedName>
</protein>
<dbReference type="InterPro" id="IPR002477">
    <property type="entry name" value="Peptidoglycan-bd-like"/>
</dbReference>
<dbReference type="EMBL" id="MSIE01000002">
    <property type="protein sequence ID" value="OLF19126.1"/>
    <property type="molecule type" value="Genomic_DNA"/>
</dbReference>
<dbReference type="SUPFAM" id="SSF47090">
    <property type="entry name" value="PGBD-like"/>
    <property type="match status" value="2"/>
</dbReference>
<evidence type="ECO:0000313" key="3">
    <source>
        <dbReference type="Proteomes" id="UP000185596"/>
    </source>
</evidence>
<dbReference type="Proteomes" id="UP000185596">
    <property type="component" value="Unassembled WGS sequence"/>
</dbReference>
<dbReference type="Pfam" id="PF01471">
    <property type="entry name" value="PG_binding_1"/>
    <property type="match status" value="2"/>
</dbReference>
<dbReference type="RefSeq" id="WP_075123728.1">
    <property type="nucleotide sequence ID" value="NZ_MSIE01000002.1"/>
</dbReference>
<dbReference type="OrthoDB" id="9815541at2"/>
<dbReference type="InterPro" id="IPR006311">
    <property type="entry name" value="TAT_signal"/>
</dbReference>
<organism evidence="2 3">
    <name type="scientific">Actinophytocola xanthii</name>
    <dbReference type="NCBI Taxonomy" id="1912961"/>
    <lineage>
        <taxon>Bacteria</taxon>
        <taxon>Bacillati</taxon>
        <taxon>Actinomycetota</taxon>
        <taxon>Actinomycetes</taxon>
        <taxon>Pseudonocardiales</taxon>
        <taxon>Pseudonocardiaceae</taxon>
    </lineage>
</organism>
<accession>A0A1Q8CXP4</accession>
<dbReference type="STRING" id="1912961.BU204_01775"/>
<keyword evidence="3" id="KW-1185">Reference proteome</keyword>
<name>A0A1Q8CXP4_9PSEU</name>
<reference evidence="2 3" key="1">
    <citation type="submission" date="2016-12" db="EMBL/GenBank/DDBJ databases">
        <title>The draft genome sequence of Actinophytocola sp. 11-183.</title>
        <authorList>
            <person name="Wang W."/>
            <person name="Yuan L."/>
        </authorList>
    </citation>
    <scope>NUCLEOTIDE SEQUENCE [LARGE SCALE GENOMIC DNA]</scope>
    <source>
        <strain evidence="2 3">11-183</strain>
    </source>
</reference>
<dbReference type="Gene3D" id="1.10.101.10">
    <property type="entry name" value="PGBD-like superfamily/PGBD"/>
    <property type="match status" value="2"/>
</dbReference>
<dbReference type="InterPro" id="IPR036365">
    <property type="entry name" value="PGBD-like_sf"/>
</dbReference>
<comment type="caution">
    <text evidence="2">The sequence shown here is derived from an EMBL/GenBank/DDBJ whole genome shotgun (WGS) entry which is preliminary data.</text>
</comment>
<dbReference type="AlphaFoldDB" id="A0A1Q8CXP4"/>
<proteinExistence type="predicted"/>
<feature type="domain" description="Peptidoglycan binding-like" evidence="1">
    <location>
        <begin position="247"/>
        <end position="302"/>
    </location>
</feature>
<evidence type="ECO:0000259" key="1">
    <source>
        <dbReference type="Pfam" id="PF01471"/>
    </source>
</evidence>
<gene>
    <name evidence="2" type="ORF">BU204_01775</name>
</gene>
<feature type="domain" description="Peptidoglycan binding-like" evidence="1">
    <location>
        <begin position="183"/>
        <end position="236"/>
    </location>
</feature>
<dbReference type="PROSITE" id="PS51318">
    <property type="entry name" value="TAT"/>
    <property type="match status" value="1"/>
</dbReference>
<dbReference type="InterPro" id="IPR036366">
    <property type="entry name" value="PGBDSf"/>
</dbReference>